<evidence type="ECO:0000256" key="4">
    <source>
        <dbReference type="ARBA" id="ARBA00023306"/>
    </source>
</evidence>
<dbReference type="InterPro" id="IPR011015">
    <property type="entry name" value="LEM/LEM-like_dom_sf"/>
</dbReference>
<evidence type="ECO:0000256" key="3">
    <source>
        <dbReference type="ARBA" id="ARBA00023043"/>
    </source>
</evidence>
<dbReference type="Pfam" id="PF03020">
    <property type="entry name" value="LEM"/>
    <property type="match status" value="1"/>
</dbReference>
<reference evidence="7 8" key="1">
    <citation type="submission" date="2022-12" db="EMBL/GenBank/DDBJ databases">
        <title>Chromosome-level genome of Tegillarca granosa.</title>
        <authorList>
            <person name="Kim J."/>
        </authorList>
    </citation>
    <scope>NUCLEOTIDE SEQUENCE [LARGE SCALE GENOMIC DNA]</scope>
    <source>
        <strain evidence="7">Teg-2019</strain>
        <tissue evidence="7">Adductor muscle</tissue>
    </source>
</reference>
<evidence type="ECO:0000313" key="7">
    <source>
        <dbReference type="EMBL" id="KAJ8297609.1"/>
    </source>
</evidence>
<feature type="compositionally biased region" description="Basic and acidic residues" evidence="5">
    <location>
        <begin position="724"/>
        <end position="740"/>
    </location>
</feature>
<dbReference type="PANTHER" id="PTHR12349">
    <property type="entry name" value="ANKYRIN REPEAT AND LEM DOMAIN-CONTAINING PROTEIN 2"/>
    <property type="match status" value="1"/>
</dbReference>
<dbReference type="Gene3D" id="1.10.720.40">
    <property type="match status" value="1"/>
</dbReference>
<organism evidence="7 8">
    <name type="scientific">Tegillarca granosa</name>
    <name type="common">Malaysian cockle</name>
    <name type="synonym">Anadara granosa</name>
    <dbReference type="NCBI Taxonomy" id="220873"/>
    <lineage>
        <taxon>Eukaryota</taxon>
        <taxon>Metazoa</taxon>
        <taxon>Spiralia</taxon>
        <taxon>Lophotrochozoa</taxon>
        <taxon>Mollusca</taxon>
        <taxon>Bivalvia</taxon>
        <taxon>Autobranchia</taxon>
        <taxon>Pteriomorphia</taxon>
        <taxon>Arcoida</taxon>
        <taxon>Arcoidea</taxon>
        <taxon>Arcidae</taxon>
        <taxon>Tegillarca</taxon>
    </lineage>
</organism>
<feature type="domain" description="LEM" evidence="6">
    <location>
        <begin position="5"/>
        <end position="49"/>
    </location>
</feature>
<proteinExistence type="inferred from homology"/>
<dbReference type="PROSITE" id="PS50954">
    <property type="entry name" value="LEM"/>
    <property type="match status" value="1"/>
</dbReference>
<dbReference type="SUPFAM" id="SSF48403">
    <property type="entry name" value="Ankyrin repeat"/>
    <property type="match status" value="1"/>
</dbReference>
<comment type="similarity">
    <text evidence="1">Belongs to the ANKLE2 family.</text>
</comment>
<gene>
    <name evidence="7" type="ORF">KUTeg_024140</name>
</gene>
<accession>A0ABQ9DX21</accession>
<dbReference type="InterPro" id="IPR036770">
    <property type="entry name" value="Ankyrin_rpt-contain_sf"/>
</dbReference>
<keyword evidence="8" id="KW-1185">Reference proteome</keyword>
<dbReference type="PANTHER" id="PTHR12349:SF4">
    <property type="entry name" value="ANKYRIN REPEAT AND LEM DOMAIN-CONTAINING PROTEIN 2"/>
    <property type="match status" value="1"/>
</dbReference>
<evidence type="ECO:0000256" key="5">
    <source>
        <dbReference type="SAM" id="MobiDB-lite"/>
    </source>
</evidence>
<dbReference type="Proteomes" id="UP001217089">
    <property type="component" value="Unassembled WGS sequence"/>
</dbReference>
<evidence type="ECO:0000313" key="8">
    <source>
        <dbReference type="Proteomes" id="UP001217089"/>
    </source>
</evidence>
<feature type="compositionally biased region" description="Low complexity" evidence="5">
    <location>
        <begin position="711"/>
        <end position="722"/>
    </location>
</feature>
<dbReference type="CDD" id="cd12934">
    <property type="entry name" value="LEM"/>
    <property type="match status" value="1"/>
</dbReference>
<dbReference type="SMART" id="SM00248">
    <property type="entry name" value="ANK"/>
    <property type="match status" value="2"/>
</dbReference>
<dbReference type="SMART" id="SM00540">
    <property type="entry name" value="LEM"/>
    <property type="match status" value="1"/>
</dbReference>
<dbReference type="InterPro" id="IPR003887">
    <property type="entry name" value="LEM_dom"/>
</dbReference>
<feature type="compositionally biased region" description="Polar residues" evidence="5">
    <location>
        <begin position="741"/>
        <end position="751"/>
    </location>
</feature>
<evidence type="ECO:0000256" key="2">
    <source>
        <dbReference type="ARBA" id="ARBA00022618"/>
    </source>
</evidence>
<evidence type="ECO:0000256" key="1">
    <source>
        <dbReference type="ARBA" id="ARBA00007597"/>
    </source>
</evidence>
<comment type="caution">
    <text evidence="7">The sequence shown here is derived from an EMBL/GenBank/DDBJ whole genome shotgun (WGS) entry which is preliminary data.</text>
</comment>
<dbReference type="InterPro" id="IPR056237">
    <property type="entry name" value="ANKLE2_3rd"/>
</dbReference>
<keyword evidence="3" id="KW-0040">ANK repeat</keyword>
<sequence length="1019" mass="114386">MEEILVQVKTLSGDEIRAKLVELGEKVGPIIPSTKSLFEKKLARKLFSIQHPDADADVRSNETLQSSNSDETKSVSKDDSSSSLHLVKHHEEETPSIFYGVCLPGDVKKDEVEDLELAFSSKTEALNILKKYPGSRFKVFKTLVDAKKFSLQSADDICPSPRKSSASSNGSICDGISTSAIGVAVESSPYKGPKIQKVLELMKTIESGDYRTVEETIWENPRYLISSGDTPVILKEGPRYNALHIAAMKNHASICQLILDTLEDPNYVDKMYGHTNETETTRSQRIGFLVDLYLNTPDKAALETPLHFACKFGHKEVVAVLSSHPKTDKYIRNKYGETPKEVICSRVSGQYYVPLVRSEDNTTQPMIGRPWTPDGSKSPLQVPVGAWNPKDPLMAVKACAGPMTPSRAETFHRRWTTPPSGSPKHVKRKFVMTKREDSDKGLERIGRDLAHEMNVPWMEYWDFLQTYVDLTTEDGLELLEEYLQKQSVALCIAEGMEILTNSFHASNQQSRFGDDKNPWKMMESIQEMTESDDIVMSAGCGSNHLDEDSIPPEFRKLDKMLANGSAKRNDIMQSSFDGREFDLTKAYPYCYDQHYYDRSLDSSWTQEDLSSALSPISCLTALFAKLSILDRSQRMRMRPGGCLSCMGGPRGGSKHLRDRDFQDRNIENVALSSSPVMHNSKSENDAVQSSSQKCFEGKEIEMNHSISCPSTVETVSENNENTEQNEKKDEKVESLDKQFNEKCSLNSSDSFKTCPDEPDSDMSSHNFEDANNDPEVIFEMDKSKMSEEELQELFEVLSERKSAEHKIMEKEKSSKAGRDIVLDLINAEVSKNNQIVADLAVIPVNSSVAEMKLFPRIPFRILSGNNLTFEELDIPNSPSVIKVKFNVGSENEFSNPIPALAIHNYVKGKSFFVSGYLPTKSDLDVYRATENIDIDDRFTLVKKWRAAVLSYLTDSTFSWKSPAKVKPRARLSASFPQVSTPRHPGDSPVIFYHSPVVQSPKPKISETWSMSNIKAQLFT</sequence>
<name>A0ABQ9DX21_TEGGR</name>
<dbReference type="Gene3D" id="1.25.40.20">
    <property type="entry name" value="Ankyrin repeat-containing domain"/>
    <property type="match status" value="1"/>
</dbReference>
<dbReference type="InterPro" id="IPR002110">
    <property type="entry name" value="Ankyrin_rpt"/>
</dbReference>
<dbReference type="Pfam" id="PF00023">
    <property type="entry name" value="Ank"/>
    <property type="match status" value="2"/>
</dbReference>
<feature type="region of interest" description="Disordered" evidence="5">
    <location>
        <begin position="670"/>
        <end position="692"/>
    </location>
</feature>
<dbReference type="SUPFAM" id="SSF63451">
    <property type="entry name" value="LEM domain"/>
    <property type="match status" value="1"/>
</dbReference>
<evidence type="ECO:0000259" key="6">
    <source>
        <dbReference type="PROSITE" id="PS50954"/>
    </source>
</evidence>
<dbReference type="EMBL" id="JARBDR010000923">
    <property type="protein sequence ID" value="KAJ8297609.1"/>
    <property type="molecule type" value="Genomic_DNA"/>
</dbReference>
<feature type="region of interest" description="Disordered" evidence="5">
    <location>
        <begin position="711"/>
        <end position="770"/>
    </location>
</feature>
<keyword evidence="2" id="KW-0132">Cell division</keyword>
<feature type="region of interest" description="Disordered" evidence="5">
    <location>
        <begin position="57"/>
        <end position="85"/>
    </location>
</feature>
<protein>
    <recommendedName>
        <fullName evidence="6">LEM domain-containing protein</fullName>
    </recommendedName>
</protein>
<feature type="compositionally biased region" description="Basic and acidic residues" evidence="5">
    <location>
        <begin position="70"/>
        <end position="80"/>
    </location>
</feature>
<keyword evidence="4" id="KW-0131">Cell cycle</keyword>
<dbReference type="Pfam" id="PF24567">
    <property type="entry name" value="ANKLE2_3rd"/>
    <property type="match status" value="1"/>
</dbReference>